<dbReference type="PROSITE" id="PS50893">
    <property type="entry name" value="ABC_TRANSPORTER_2"/>
    <property type="match status" value="2"/>
</dbReference>
<evidence type="ECO:0000256" key="1">
    <source>
        <dbReference type="ARBA" id="ARBA00022737"/>
    </source>
</evidence>
<dbReference type="InterPro" id="IPR050611">
    <property type="entry name" value="ABCF"/>
</dbReference>
<organism evidence="9 10">
    <name type="scientific">Marinobacterium stanieri</name>
    <dbReference type="NCBI Taxonomy" id="49186"/>
    <lineage>
        <taxon>Bacteria</taxon>
        <taxon>Pseudomonadati</taxon>
        <taxon>Pseudomonadota</taxon>
        <taxon>Gammaproteobacteria</taxon>
        <taxon>Oceanospirillales</taxon>
        <taxon>Oceanospirillaceae</taxon>
        <taxon>Marinobacterium</taxon>
    </lineage>
</organism>
<feature type="coiled-coil region" evidence="6">
    <location>
        <begin position="84"/>
        <end position="111"/>
    </location>
</feature>
<proteinExistence type="inferred from homology"/>
<dbReference type="Pfam" id="PF00005">
    <property type="entry name" value="ABC_tran"/>
    <property type="match status" value="2"/>
</dbReference>
<evidence type="ECO:0000256" key="5">
    <source>
        <dbReference type="ARBA" id="ARBA00069073"/>
    </source>
</evidence>
<keyword evidence="3 9" id="KW-0067">ATP-binding</keyword>
<comment type="similarity">
    <text evidence="4">Belongs to the ABC transporter superfamily. ABCF family. YheS subfamily.</text>
</comment>
<dbReference type="InterPro" id="IPR032781">
    <property type="entry name" value="ABC_tran_Xtn"/>
</dbReference>
<keyword evidence="1" id="KW-0677">Repeat</keyword>
<evidence type="ECO:0000313" key="9">
    <source>
        <dbReference type="EMBL" id="SIQ83387.1"/>
    </source>
</evidence>
<evidence type="ECO:0000256" key="2">
    <source>
        <dbReference type="ARBA" id="ARBA00022741"/>
    </source>
</evidence>
<evidence type="ECO:0000256" key="3">
    <source>
        <dbReference type="ARBA" id="ARBA00022840"/>
    </source>
</evidence>
<dbReference type="GO" id="GO:0016887">
    <property type="term" value="F:ATP hydrolysis activity"/>
    <property type="evidence" value="ECO:0007669"/>
    <property type="project" value="InterPro"/>
</dbReference>
<accession>A0A1N6VZS3</accession>
<dbReference type="SUPFAM" id="SSF52540">
    <property type="entry name" value="P-loop containing nucleoside triphosphate hydrolases"/>
    <property type="match status" value="2"/>
</dbReference>
<dbReference type="CDD" id="cd03221">
    <property type="entry name" value="ABCF_EF-3"/>
    <property type="match status" value="2"/>
</dbReference>
<feature type="domain" description="ABC transporter" evidence="8">
    <location>
        <begin position="2"/>
        <end position="246"/>
    </location>
</feature>
<evidence type="ECO:0000256" key="4">
    <source>
        <dbReference type="ARBA" id="ARBA00061571"/>
    </source>
</evidence>
<dbReference type="AlphaFoldDB" id="A0A1N6VZS3"/>
<dbReference type="Proteomes" id="UP000186895">
    <property type="component" value="Unassembled WGS sequence"/>
</dbReference>
<dbReference type="PANTHER" id="PTHR19211">
    <property type="entry name" value="ATP-BINDING TRANSPORT PROTEIN-RELATED"/>
    <property type="match status" value="1"/>
</dbReference>
<evidence type="ECO:0000256" key="6">
    <source>
        <dbReference type="SAM" id="Coils"/>
    </source>
</evidence>
<dbReference type="GO" id="GO:0005524">
    <property type="term" value="F:ATP binding"/>
    <property type="evidence" value="ECO:0007669"/>
    <property type="project" value="UniProtKB-KW"/>
</dbReference>
<gene>
    <name evidence="9" type="ORF">SAMN05421647_109217</name>
</gene>
<dbReference type="InterPro" id="IPR003439">
    <property type="entry name" value="ABC_transporter-like_ATP-bd"/>
</dbReference>
<name>A0A1N6VZS3_9GAMM</name>
<dbReference type="SMART" id="SM00382">
    <property type="entry name" value="AAA"/>
    <property type="match status" value="2"/>
</dbReference>
<evidence type="ECO:0000256" key="7">
    <source>
        <dbReference type="SAM" id="MobiDB-lite"/>
    </source>
</evidence>
<dbReference type="InterPro" id="IPR003593">
    <property type="entry name" value="AAA+_ATPase"/>
</dbReference>
<evidence type="ECO:0000313" key="10">
    <source>
        <dbReference type="Proteomes" id="UP000186895"/>
    </source>
</evidence>
<keyword evidence="10" id="KW-1185">Reference proteome</keyword>
<dbReference type="Gene3D" id="3.40.50.300">
    <property type="entry name" value="P-loop containing nucleotide triphosphate hydrolases"/>
    <property type="match status" value="2"/>
</dbReference>
<protein>
    <recommendedName>
        <fullName evidence="5">Probable ATP-binding protein YheS</fullName>
    </recommendedName>
</protein>
<dbReference type="FunFam" id="3.40.50.300:FF:000011">
    <property type="entry name" value="Putative ABC transporter ATP-binding component"/>
    <property type="match status" value="1"/>
</dbReference>
<dbReference type="PANTHER" id="PTHR19211:SF14">
    <property type="entry name" value="ATP-BINDING CASSETTE SUB-FAMILY F MEMBER 1"/>
    <property type="match status" value="1"/>
</dbReference>
<keyword evidence="6" id="KW-0175">Coiled coil</keyword>
<feature type="compositionally biased region" description="Basic and acidic residues" evidence="7">
    <location>
        <begin position="522"/>
        <end position="542"/>
    </location>
</feature>
<dbReference type="InterPro" id="IPR027417">
    <property type="entry name" value="P-loop_NTPase"/>
</dbReference>
<feature type="region of interest" description="Disordered" evidence="7">
    <location>
        <begin position="522"/>
        <end position="569"/>
    </location>
</feature>
<dbReference type="FunFam" id="3.40.50.300:FF:002053">
    <property type="entry name" value="ABC transporter ATP-binding protein"/>
    <property type="match status" value="1"/>
</dbReference>
<feature type="domain" description="ABC transporter" evidence="8">
    <location>
        <begin position="313"/>
        <end position="527"/>
    </location>
</feature>
<dbReference type="InterPro" id="IPR017871">
    <property type="entry name" value="ABC_transporter-like_CS"/>
</dbReference>
<evidence type="ECO:0000259" key="8">
    <source>
        <dbReference type="PROSITE" id="PS50893"/>
    </source>
</evidence>
<dbReference type="Pfam" id="PF12848">
    <property type="entry name" value="ABC_tran_Xtn"/>
    <property type="match status" value="1"/>
</dbReference>
<feature type="compositionally biased region" description="Basic and acidic residues" evidence="7">
    <location>
        <begin position="549"/>
        <end position="563"/>
    </location>
</feature>
<dbReference type="PROSITE" id="PS00211">
    <property type="entry name" value="ABC_TRANSPORTER_1"/>
    <property type="match status" value="1"/>
</dbReference>
<sequence>MIQIQDLSLHRGALALLADTTLTLHAGWKVGIVGANGVGKSSLFKLLLGELQADAGELKLPASLRISHMAQEVGSTSRSALEYVIDGDHQLRAAQAQLEQAEAEHQAERIGELHATLDALDGYTAESRAHQLLAGLGFATDDAARPVSSFSGGWRIRLNLAQALMCPSDLLLLDEPTNHLDLDATIWLEQWLRQYPGTLLLISHDRDFLDNVVGHIVHQAHQTLTLYKGNYTAFEKLRAEKLSQQQAAFEKQQARIEQIEQFVRRFKAKASKAKQAQSRVKELERMEQIAPAHVDSPFSFRFDTSDKLSSPLLTLDEADLGYPERTILKQQSLTLLPGTRIGLLGANGAGKSTLIKTLVGDLPLVAGERHEGEHLRIGYFAQHQLEALDMQASPFTHLQRISPDASDQELRNFLGSFGFNGDDALDPVGRFSGGEKARVALALIAWQKPNLLLLDEPTNHLDLEVRLALTLALQAFEGALILVSHDRHLLRNTVDEFVLVADGRIEEFKGDLEDYHRWLAQQRRDEQSREREEAREAPKADASRSLSAAERKELKRQQAEQRAKLRPLRQAVSKLEQQMETLGNEQSEVENALADTGLYDDSRKDELKTWLQRQAEISRQLEAVEADWLEQQDALEALEQELEDA</sequence>
<keyword evidence="2" id="KW-0547">Nucleotide-binding</keyword>
<dbReference type="EMBL" id="FTMN01000009">
    <property type="protein sequence ID" value="SIQ83387.1"/>
    <property type="molecule type" value="Genomic_DNA"/>
</dbReference>
<dbReference type="STRING" id="49186.SAMN05421647_109217"/>
<reference evidence="9 10" key="1">
    <citation type="submission" date="2017-01" db="EMBL/GenBank/DDBJ databases">
        <authorList>
            <person name="Mah S.A."/>
            <person name="Swanson W.J."/>
            <person name="Moy G.W."/>
            <person name="Vacquier V.D."/>
        </authorList>
    </citation>
    <scope>NUCLEOTIDE SEQUENCE [LARGE SCALE GENOMIC DNA]</scope>
    <source>
        <strain evidence="9 10">DSM 7027</strain>
    </source>
</reference>
<dbReference type="eggNOG" id="COG0488">
    <property type="taxonomic scope" value="Bacteria"/>
</dbReference>